<sequence length="357" mass="37840">MPFAIPSLLDKSRSIWGYIRARLPGADGEIWPNNLRIIGKVISMAVHDVDLRAEYLFRQIFTSTAERAYLDLHAYEVGLVRRPAAQATGNVIMAATPGVTFAAGIRLVRNDGAFFVTTAPSTAIGNSVTFAVRAEDAGAAGNTPAAAAIRVAASVPDLADSGEVGPDGLGAGADGELDDLLRGRILYRKRNRTRGGNDNDYKEWATEVPGIARAFVRGWMPGAGAVSVYPILSGSGVAAIPTVPDLEAVAAHIATKRPATAAVYVLQATARVIDVSVHIRPDTTAIRAEVIAELQDMFDERAVVALPSDGDRFDVEWISAAIQSAIGLESHDLIAPTADIMLTTGQYPVLGNVTWMP</sequence>
<keyword evidence="6" id="KW-1185">Reference proteome</keyword>
<dbReference type="EMBL" id="JBHRYC010000026">
    <property type="protein sequence ID" value="MFC3637021.1"/>
    <property type="molecule type" value="Genomic_DNA"/>
</dbReference>
<evidence type="ECO:0000259" key="2">
    <source>
        <dbReference type="Pfam" id="PF04865"/>
    </source>
</evidence>
<organism evidence="5 6">
    <name type="scientific">Camelimonas fluminis</name>
    <dbReference type="NCBI Taxonomy" id="1576911"/>
    <lineage>
        <taxon>Bacteria</taxon>
        <taxon>Pseudomonadati</taxon>
        <taxon>Pseudomonadota</taxon>
        <taxon>Alphaproteobacteria</taxon>
        <taxon>Hyphomicrobiales</taxon>
        <taxon>Chelatococcaceae</taxon>
        <taxon>Camelimonas</taxon>
    </lineage>
</organism>
<feature type="domain" description="Baseplate J-like C-terminal" evidence="4">
    <location>
        <begin position="273"/>
        <end position="355"/>
    </location>
</feature>
<gene>
    <name evidence="5" type="ORF">ACFONL_06440</name>
</gene>
<protein>
    <submittedName>
        <fullName evidence="5">Baseplate J/gp47 family protein</fullName>
    </submittedName>
</protein>
<evidence type="ECO:0000259" key="4">
    <source>
        <dbReference type="Pfam" id="PF26079"/>
    </source>
</evidence>
<dbReference type="RefSeq" id="WP_191318050.1">
    <property type="nucleotide sequence ID" value="NZ_BNCG01000002.1"/>
</dbReference>
<reference evidence="6" key="1">
    <citation type="journal article" date="2019" name="Int. J. Syst. Evol. Microbiol.">
        <title>The Global Catalogue of Microorganisms (GCM) 10K type strain sequencing project: providing services to taxonomists for standard genome sequencing and annotation.</title>
        <authorList>
            <consortium name="The Broad Institute Genomics Platform"/>
            <consortium name="The Broad Institute Genome Sequencing Center for Infectious Disease"/>
            <person name="Wu L."/>
            <person name="Ma J."/>
        </authorList>
    </citation>
    <scope>NUCLEOTIDE SEQUENCE [LARGE SCALE GENOMIC DNA]</scope>
    <source>
        <strain evidence="6">KCTC 42282</strain>
    </source>
</reference>
<dbReference type="InterPro" id="IPR058530">
    <property type="entry name" value="Baseplate_J-like_C"/>
</dbReference>
<evidence type="ECO:0000313" key="5">
    <source>
        <dbReference type="EMBL" id="MFC3637021.1"/>
    </source>
</evidence>
<evidence type="ECO:0000313" key="6">
    <source>
        <dbReference type="Proteomes" id="UP001595704"/>
    </source>
</evidence>
<dbReference type="InterPro" id="IPR058531">
    <property type="entry name" value="Baseplate_J_M"/>
</dbReference>
<feature type="domain" description="Baseplate protein J-like barrel" evidence="2">
    <location>
        <begin position="93"/>
        <end position="151"/>
    </location>
</feature>
<evidence type="ECO:0000256" key="1">
    <source>
        <dbReference type="ARBA" id="ARBA00038087"/>
    </source>
</evidence>
<dbReference type="PANTHER" id="PTHR37829">
    <property type="entry name" value="PHAGE-LIKE ELEMENT PBSX PROTEIN XKDT"/>
    <property type="match status" value="1"/>
</dbReference>
<dbReference type="InterPro" id="IPR052399">
    <property type="entry name" value="Phage_Baseplate_Assmbl_Protein"/>
</dbReference>
<dbReference type="Proteomes" id="UP001595704">
    <property type="component" value="Unassembled WGS sequence"/>
</dbReference>
<dbReference type="PANTHER" id="PTHR37829:SF3">
    <property type="entry name" value="PROTEIN JAYE-RELATED"/>
    <property type="match status" value="1"/>
</dbReference>
<evidence type="ECO:0000259" key="3">
    <source>
        <dbReference type="Pfam" id="PF26078"/>
    </source>
</evidence>
<comment type="caution">
    <text evidence="5">The sequence shown here is derived from an EMBL/GenBank/DDBJ whole genome shotgun (WGS) entry which is preliminary data.</text>
</comment>
<dbReference type="Pfam" id="PF26078">
    <property type="entry name" value="Baseplate_J_M"/>
    <property type="match status" value="1"/>
</dbReference>
<dbReference type="Pfam" id="PF26079">
    <property type="entry name" value="Baseplate_J_C"/>
    <property type="match status" value="1"/>
</dbReference>
<name>A0ABV7UED3_9HYPH</name>
<comment type="similarity">
    <text evidence="1">Belongs to the Mu gp47/PBSX XkdT family.</text>
</comment>
<dbReference type="Pfam" id="PF04865">
    <property type="entry name" value="Baseplate_J"/>
    <property type="match status" value="1"/>
</dbReference>
<proteinExistence type="inferred from homology"/>
<accession>A0ABV7UED3</accession>
<dbReference type="InterPro" id="IPR006949">
    <property type="entry name" value="Barrel_Baseplate_J-like"/>
</dbReference>
<feature type="domain" description="Baseplate J-like central" evidence="3">
    <location>
        <begin position="194"/>
        <end position="266"/>
    </location>
</feature>